<protein>
    <submittedName>
        <fullName evidence="3">SYNtaxin</fullName>
    </submittedName>
</protein>
<dbReference type="EMBL" id="CAICTM010000265">
    <property type="protein sequence ID" value="CAB9506415.1"/>
    <property type="molecule type" value="Genomic_DNA"/>
</dbReference>
<feature type="region of interest" description="Disordered" evidence="1">
    <location>
        <begin position="336"/>
        <end position="410"/>
    </location>
</feature>
<accession>A0A9N8DQF6</accession>
<name>A0A9N8DQF6_9STRA</name>
<comment type="caution">
    <text evidence="3">The sequence shown here is derived from an EMBL/GenBank/DDBJ whole genome shotgun (WGS) entry which is preliminary data.</text>
</comment>
<feature type="compositionally biased region" description="Basic and acidic residues" evidence="1">
    <location>
        <begin position="1"/>
        <end position="10"/>
    </location>
</feature>
<dbReference type="AlphaFoldDB" id="A0A9N8DQF6"/>
<keyword evidence="2" id="KW-0472">Membrane</keyword>
<evidence type="ECO:0000256" key="1">
    <source>
        <dbReference type="SAM" id="MobiDB-lite"/>
    </source>
</evidence>
<reference evidence="3" key="1">
    <citation type="submission" date="2020-06" db="EMBL/GenBank/DDBJ databases">
        <authorList>
            <consortium name="Plant Systems Biology data submission"/>
        </authorList>
    </citation>
    <scope>NUCLEOTIDE SEQUENCE</scope>
    <source>
        <strain evidence="3">D6</strain>
    </source>
</reference>
<feature type="compositionally biased region" description="Basic and acidic residues" evidence="1">
    <location>
        <begin position="53"/>
        <end position="75"/>
    </location>
</feature>
<sequence>MAEEEAKVPAKTEGPMMEESKVEPEATVASGGEETEPKKAAEEATETEAVEGTTEKEEEPKAVAKEGEEPKKEEAATQVPQASAAASGATTSSSDDDDASPPASEKSDTAGGGNNQFYALFQSIQKNIEALNDSTKQIEKVNDRLLFHSSTISKEEESSLIQKVSDIVQATNIKARDSSRLIEQLRVETAKPTNMGGGVIKEESEKSEEEKAEESKDVGDKENICKTVTRSFTDELLLYQSALQDFKNELKERLTKKIQSIRKGASEDFVDMSLRSESSRYALFRDIMAMDEKDLSEEAAKDLKDDIAEKYVVIAELSNASSDMNKIFLSLASMATKPPSETSDSDEEPVARGGATRKKGRFGRGNSKRGSLIDSLLGSRTRTAAAEGTSSSAGNASSGTEPSAESAAAEEEFKKRNRLFAFMQKHRKASTDGAKKMRFTVSDSDRPRKRRGTRLSRWMTLFLLATVGLAAIVGLVMLH</sequence>
<evidence type="ECO:0000313" key="3">
    <source>
        <dbReference type="EMBL" id="CAB9506415.1"/>
    </source>
</evidence>
<dbReference type="Gene3D" id="1.20.58.70">
    <property type="match status" value="1"/>
</dbReference>
<dbReference type="GO" id="GO:0016192">
    <property type="term" value="P:vesicle-mediated transport"/>
    <property type="evidence" value="ECO:0007669"/>
    <property type="project" value="InterPro"/>
</dbReference>
<evidence type="ECO:0000313" key="4">
    <source>
        <dbReference type="Proteomes" id="UP001153069"/>
    </source>
</evidence>
<keyword evidence="2" id="KW-0812">Transmembrane</keyword>
<dbReference type="Proteomes" id="UP001153069">
    <property type="component" value="Unassembled WGS sequence"/>
</dbReference>
<dbReference type="SUPFAM" id="SSF47661">
    <property type="entry name" value="t-snare proteins"/>
    <property type="match status" value="1"/>
</dbReference>
<keyword evidence="2" id="KW-1133">Transmembrane helix</keyword>
<keyword evidence="4" id="KW-1185">Reference proteome</keyword>
<feature type="compositionally biased region" description="Low complexity" evidence="1">
    <location>
        <begin position="378"/>
        <end position="407"/>
    </location>
</feature>
<feature type="region of interest" description="Disordered" evidence="1">
    <location>
        <begin position="193"/>
        <end position="218"/>
    </location>
</feature>
<dbReference type="GO" id="GO:0016020">
    <property type="term" value="C:membrane"/>
    <property type="evidence" value="ECO:0007669"/>
    <property type="project" value="InterPro"/>
</dbReference>
<organism evidence="3 4">
    <name type="scientific">Seminavis robusta</name>
    <dbReference type="NCBI Taxonomy" id="568900"/>
    <lineage>
        <taxon>Eukaryota</taxon>
        <taxon>Sar</taxon>
        <taxon>Stramenopiles</taxon>
        <taxon>Ochrophyta</taxon>
        <taxon>Bacillariophyta</taxon>
        <taxon>Bacillariophyceae</taxon>
        <taxon>Bacillariophycidae</taxon>
        <taxon>Naviculales</taxon>
        <taxon>Naviculaceae</taxon>
        <taxon>Seminavis</taxon>
    </lineage>
</organism>
<proteinExistence type="predicted"/>
<dbReference type="InterPro" id="IPR010989">
    <property type="entry name" value="SNARE"/>
</dbReference>
<feature type="compositionally biased region" description="Low complexity" evidence="1">
    <location>
        <begin position="76"/>
        <end position="93"/>
    </location>
</feature>
<evidence type="ECO:0000256" key="2">
    <source>
        <dbReference type="SAM" id="Phobius"/>
    </source>
</evidence>
<feature type="region of interest" description="Disordered" evidence="1">
    <location>
        <begin position="1"/>
        <end position="115"/>
    </location>
</feature>
<gene>
    <name evidence="3" type="ORF">SEMRO_266_G103090.1</name>
</gene>
<feature type="transmembrane region" description="Helical" evidence="2">
    <location>
        <begin position="458"/>
        <end position="478"/>
    </location>
</feature>